<gene>
    <name evidence="1" type="ORF">GO755_07470</name>
</gene>
<comment type="caution">
    <text evidence="1">The sequence shown here is derived from an EMBL/GenBank/DDBJ whole genome shotgun (WGS) entry which is preliminary data.</text>
</comment>
<accession>A0A7K1S8E0</accession>
<sequence>MQEPRQPDTLVAELSELNSLLDKHRQMLVKHPSDALLALSLKQYEHRRTQLLKELHLSLSLFFTEHMAS</sequence>
<dbReference type="AlphaFoldDB" id="A0A7K1S8E0"/>
<keyword evidence="2" id="KW-1185">Reference proteome</keyword>
<protein>
    <submittedName>
        <fullName evidence="1">Uncharacterized protein</fullName>
    </submittedName>
</protein>
<evidence type="ECO:0000313" key="2">
    <source>
        <dbReference type="Proteomes" id="UP000436006"/>
    </source>
</evidence>
<reference evidence="1 2" key="1">
    <citation type="submission" date="2019-12" db="EMBL/GenBank/DDBJ databases">
        <title>Spirosoma sp. HMF4905 genome sequencing and assembly.</title>
        <authorList>
            <person name="Kang H."/>
            <person name="Cha I."/>
            <person name="Kim H."/>
            <person name="Joh K."/>
        </authorList>
    </citation>
    <scope>NUCLEOTIDE SEQUENCE [LARGE SCALE GENOMIC DNA]</scope>
    <source>
        <strain evidence="1 2">HMF4905</strain>
    </source>
</reference>
<dbReference type="EMBL" id="WPIN01000002">
    <property type="protein sequence ID" value="MVM29866.1"/>
    <property type="molecule type" value="Genomic_DNA"/>
</dbReference>
<dbReference type="Proteomes" id="UP000436006">
    <property type="component" value="Unassembled WGS sequence"/>
</dbReference>
<dbReference type="RefSeq" id="WP_157584086.1">
    <property type="nucleotide sequence ID" value="NZ_WPIN01000002.1"/>
</dbReference>
<evidence type="ECO:0000313" key="1">
    <source>
        <dbReference type="EMBL" id="MVM29866.1"/>
    </source>
</evidence>
<proteinExistence type="predicted"/>
<name>A0A7K1S8E0_9BACT</name>
<organism evidence="1 2">
    <name type="scientific">Spirosoma arboris</name>
    <dbReference type="NCBI Taxonomy" id="2682092"/>
    <lineage>
        <taxon>Bacteria</taxon>
        <taxon>Pseudomonadati</taxon>
        <taxon>Bacteroidota</taxon>
        <taxon>Cytophagia</taxon>
        <taxon>Cytophagales</taxon>
        <taxon>Cytophagaceae</taxon>
        <taxon>Spirosoma</taxon>
    </lineage>
</organism>